<name>A0A1M5Q4U0_BUTFI</name>
<dbReference type="Pfam" id="PF00072">
    <property type="entry name" value="Response_reg"/>
    <property type="match status" value="1"/>
</dbReference>
<keyword evidence="7" id="KW-1185">Reference proteome</keyword>
<dbReference type="PANTHER" id="PTHR37299">
    <property type="entry name" value="TRANSCRIPTIONAL REGULATOR-RELATED"/>
    <property type="match status" value="1"/>
</dbReference>
<evidence type="ECO:0000313" key="7">
    <source>
        <dbReference type="Proteomes" id="UP000184278"/>
    </source>
</evidence>
<dbReference type="STRING" id="1121131.SAMN02745229_00191"/>
<evidence type="ECO:0000259" key="5">
    <source>
        <dbReference type="PROSITE" id="PS50930"/>
    </source>
</evidence>
<evidence type="ECO:0000313" key="6">
    <source>
        <dbReference type="EMBL" id="SHH08811.1"/>
    </source>
</evidence>
<organism evidence="6 7">
    <name type="scientific">Butyrivibrio fibrisolvens DSM 3071</name>
    <dbReference type="NCBI Taxonomy" id="1121131"/>
    <lineage>
        <taxon>Bacteria</taxon>
        <taxon>Bacillati</taxon>
        <taxon>Bacillota</taxon>
        <taxon>Clostridia</taxon>
        <taxon>Lachnospirales</taxon>
        <taxon>Lachnospiraceae</taxon>
        <taxon>Butyrivibrio</taxon>
    </lineage>
</organism>
<dbReference type="RefSeq" id="WP_081373617.1">
    <property type="nucleotide sequence ID" value="NZ_FQXK01000003.1"/>
</dbReference>
<evidence type="ECO:0000259" key="4">
    <source>
        <dbReference type="PROSITE" id="PS50110"/>
    </source>
</evidence>
<proteinExistence type="predicted"/>
<protein>
    <recommendedName>
        <fullName evidence="1">Stage 0 sporulation protein A homolog</fullName>
    </recommendedName>
</protein>
<dbReference type="GO" id="GO:0003677">
    <property type="term" value="F:DNA binding"/>
    <property type="evidence" value="ECO:0007669"/>
    <property type="project" value="InterPro"/>
</dbReference>
<dbReference type="Gene3D" id="3.40.50.2300">
    <property type="match status" value="1"/>
</dbReference>
<dbReference type="InterPro" id="IPR001789">
    <property type="entry name" value="Sig_transdc_resp-reg_receiver"/>
</dbReference>
<accession>A0A1M5Q4U0</accession>
<dbReference type="Gene3D" id="2.40.50.1020">
    <property type="entry name" value="LytTr DNA-binding domain"/>
    <property type="match status" value="1"/>
</dbReference>
<dbReference type="PROSITE" id="PS50110">
    <property type="entry name" value="RESPONSE_REGULATORY"/>
    <property type="match status" value="1"/>
</dbReference>
<feature type="modified residue" description="4-aspartylphosphate" evidence="3">
    <location>
        <position position="57"/>
    </location>
</feature>
<comment type="function">
    <text evidence="2">May play the central regulatory role in sporulation. It may be an element of the effector pathway responsible for the activation of sporulation genes in response to nutritional stress. Spo0A may act in concert with spo0H (a sigma factor) to control the expression of some genes that are critical to the sporulation process.</text>
</comment>
<dbReference type="AlphaFoldDB" id="A0A1M5Q4U0"/>
<dbReference type="InterPro" id="IPR046947">
    <property type="entry name" value="LytR-like"/>
</dbReference>
<dbReference type="SMART" id="SM00448">
    <property type="entry name" value="REC"/>
    <property type="match status" value="1"/>
</dbReference>
<dbReference type="InterPro" id="IPR011006">
    <property type="entry name" value="CheY-like_superfamily"/>
</dbReference>
<dbReference type="OrthoDB" id="1767672at2"/>
<dbReference type="InterPro" id="IPR007492">
    <property type="entry name" value="LytTR_DNA-bd_dom"/>
</dbReference>
<gene>
    <name evidence="6" type="ORF">SAMN02745229_00191</name>
</gene>
<dbReference type="Pfam" id="PF04397">
    <property type="entry name" value="LytTR"/>
    <property type="match status" value="1"/>
</dbReference>
<dbReference type="PANTHER" id="PTHR37299:SF1">
    <property type="entry name" value="STAGE 0 SPORULATION PROTEIN A HOMOLOG"/>
    <property type="match status" value="1"/>
</dbReference>
<dbReference type="GO" id="GO:0000156">
    <property type="term" value="F:phosphorelay response regulator activity"/>
    <property type="evidence" value="ECO:0007669"/>
    <property type="project" value="InterPro"/>
</dbReference>
<keyword evidence="3" id="KW-0597">Phosphoprotein</keyword>
<reference evidence="7" key="1">
    <citation type="submission" date="2016-11" db="EMBL/GenBank/DDBJ databases">
        <authorList>
            <person name="Varghese N."/>
            <person name="Submissions S."/>
        </authorList>
    </citation>
    <scope>NUCLEOTIDE SEQUENCE [LARGE SCALE GENOMIC DNA]</scope>
    <source>
        <strain evidence="7">DSM 3071</strain>
    </source>
</reference>
<dbReference type="SUPFAM" id="SSF52172">
    <property type="entry name" value="CheY-like"/>
    <property type="match status" value="1"/>
</dbReference>
<sequence>MMIKIAICDDSKFIRGDIKKRILEYSLKKNIEYTINEYDSGEKLIDSNEKYDLIFMDYEFENNGDNGIEIAKKIRLYDKNSALVFVTSYPSIVFDTFEVGTFRFLTKPIDKKKFFDVLNAFIKDIEADNVLKIRLDGENYFFKESIISYIEGMGKNCILHFCDGRQEMECHETLGAIEGRLSAHKFYRCYKSFLINLAQVESYNHDEVTLSTGDKLTISRLKYKDFNKTYLSYIVKTRT</sequence>
<evidence type="ECO:0000256" key="1">
    <source>
        <dbReference type="ARBA" id="ARBA00018672"/>
    </source>
</evidence>
<dbReference type="EMBL" id="FQXK01000003">
    <property type="protein sequence ID" value="SHH08811.1"/>
    <property type="molecule type" value="Genomic_DNA"/>
</dbReference>
<dbReference type="SMART" id="SM00850">
    <property type="entry name" value="LytTR"/>
    <property type="match status" value="1"/>
</dbReference>
<evidence type="ECO:0000256" key="2">
    <source>
        <dbReference type="ARBA" id="ARBA00024867"/>
    </source>
</evidence>
<feature type="domain" description="Response regulatory" evidence="4">
    <location>
        <begin position="4"/>
        <end position="122"/>
    </location>
</feature>
<evidence type="ECO:0000256" key="3">
    <source>
        <dbReference type="PROSITE-ProRule" id="PRU00169"/>
    </source>
</evidence>
<dbReference type="PROSITE" id="PS50930">
    <property type="entry name" value="HTH_LYTTR"/>
    <property type="match status" value="1"/>
</dbReference>
<dbReference type="Proteomes" id="UP000184278">
    <property type="component" value="Unassembled WGS sequence"/>
</dbReference>
<feature type="domain" description="HTH LytTR-type" evidence="5">
    <location>
        <begin position="162"/>
        <end position="232"/>
    </location>
</feature>